<protein>
    <submittedName>
        <fullName evidence="10">Choline dehydrogenase</fullName>
    </submittedName>
</protein>
<dbReference type="InterPro" id="IPR000172">
    <property type="entry name" value="GMC_OxRdtase_N"/>
</dbReference>
<feature type="binding site" evidence="5">
    <location>
        <begin position="91"/>
        <end position="94"/>
    </location>
    <ligand>
        <name>FAD</name>
        <dbReference type="ChEBI" id="CHEBI:57692"/>
    </ligand>
</feature>
<dbReference type="Gene3D" id="3.30.560.10">
    <property type="entry name" value="Glucose Oxidase, domain 3"/>
    <property type="match status" value="1"/>
</dbReference>
<evidence type="ECO:0000256" key="6">
    <source>
        <dbReference type="RuleBase" id="RU003968"/>
    </source>
</evidence>
<organism evidence="10 11">
    <name type="scientific">Paracoccus versutus</name>
    <name type="common">Thiobacillus versutus</name>
    <dbReference type="NCBI Taxonomy" id="34007"/>
    <lineage>
        <taxon>Bacteria</taxon>
        <taxon>Pseudomonadati</taxon>
        <taxon>Pseudomonadota</taxon>
        <taxon>Alphaproteobacteria</taxon>
        <taxon>Rhodobacterales</taxon>
        <taxon>Paracoccaceae</taxon>
        <taxon>Paracoccus</taxon>
    </lineage>
</organism>
<dbReference type="SUPFAM" id="SSF51905">
    <property type="entry name" value="FAD/NAD(P)-binding domain"/>
    <property type="match status" value="1"/>
</dbReference>
<comment type="similarity">
    <text evidence="2 6">Belongs to the GMC oxidoreductase family.</text>
</comment>
<name>A0A3D9XWC1_PARVE</name>
<comment type="cofactor">
    <cofactor evidence="1 5">
        <name>FAD</name>
        <dbReference type="ChEBI" id="CHEBI:57692"/>
    </cofactor>
</comment>
<dbReference type="PROSITE" id="PS00623">
    <property type="entry name" value="GMC_OXRED_1"/>
    <property type="match status" value="1"/>
</dbReference>
<evidence type="ECO:0000313" key="11">
    <source>
        <dbReference type="Proteomes" id="UP000256941"/>
    </source>
</evidence>
<evidence type="ECO:0000259" key="8">
    <source>
        <dbReference type="PROSITE" id="PS00623"/>
    </source>
</evidence>
<dbReference type="PROSITE" id="PS00624">
    <property type="entry name" value="GMC_OXRED_2"/>
    <property type="match status" value="1"/>
</dbReference>
<dbReference type="PANTHER" id="PTHR11552:SF147">
    <property type="entry name" value="CHOLINE DEHYDROGENASE, MITOCHONDRIAL"/>
    <property type="match status" value="1"/>
</dbReference>
<feature type="domain" description="Glucose-methanol-choline oxidoreductase N-terminal" evidence="9">
    <location>
        <begin position="240"/>
        <end position="254"/>
    </location>
</feature>
<dbReference type="SUPFAM" id="SSF54373">
    <property type="entry name" value="FAD-linked reductases, C-terminal domain"/>
    <property type="match status" value="1"/>
</dbReference>
<feature type="domain" description="Glucose-methanol-choline oxidoreductase N-terminal" evidence="8">
    <location>
        <begin position="81"/>
        <end position="104"/>
    </location>
</feature>
<reference evidence="10 11" key="1">
    <citation type="submission" date="2018-08" db="EMBL/GenBank/DDBJ databases">
        <title>Genomic Encyclopedia of Archaeal and Bacterial Type Strains, Phase II (KMG-II): from individual species to whole genera.</title>
        <authorList>
            <person name="Goeker M."/>
        </authorList>
    </citation>
    <scope>NUCLEOTIDE SEQUENCE [LARGE SCALE GENOMIC DNA]</scope>
    <source>
        <strain evidence="10 11">DSM 17099</strain>
    </source>
</reference>
<keyword evidence="3 6" id="KW-0285">Flavoprotein</keyword>
<dbReference type="GO" id="GO:0050660">
    <property type="term" value="F:flavin adenine dinucleotide binding"/>
    <property type="evidence" value="ECO:0007669"/>
    <property type="project" value="InterPro"/>
</dbReference>
<proteinExistence type="inferred from homology"/>
<evidence type="ECO:0000256" key="4">
    <source>
        <dbReference type="ARBA" id="ARBA00022827"/>
    </source>
</evidence>
<feature type="region of interest" description="Disordered" evidence="7">
    <location>
        <begin position="156"/>
        <end position="180"/>
    </location>
</feature>
<evidence type="ECO:0000256" key="5">
    <source>
        <dbReference type="PIRSR" id="PIRSR000137-2"/>
    </source>
</evidence>
<evidence type="ECO:0000256" key="7">
    <source>
        <dbReference type="SAM" id="MobiDB-lite"/>
    </source>
</evidence>
<gene>
    <name evidence="10" type="ORF">BDD41_1992</name>
</gene>
<keyword evidence="4 5" id="KW-0274">FAD</keyword>
<dbReference type="InterPro" id="IPR007867">
    <property type="entry name" value="GMC_OxRtase_C"/>
</dbReference>
<dbReference type="InterPro" id="IPR036188">
    <property type="entry name" value="FAD/NAD-bd_sf"/>
</dbReference>
<accession>A0A3D9XWC1</accession>
<dbReference type="InterPro" id="IPR012132">
    <property type="entry name" value="GMC_OxRdtase"/>
</dbReference>
<sequence>MKTYDYVVVGGGSAGAVVAARLSEDPAVTVCLLEAGGGGRNLFLQIPNGIYFVKGNPKFHWMMTAEPDPTRYDRKEGLTPGRGLGGGSAINGMVYVKGLRQDYEDWNSAAGGDWSLEEVDRAFGRVEDKLEISGPTPMHPMAKNFMSAARNWGLPENTTDLKRTGSGVMPCPTSASRGQRQSTFHGYLRPVLGRKNLTVVTNAVAEKVIVEGGRAIGIRYIRKGRAETVQAGSEVILSAGALITPKLLMLSGIGPADHLQAVGIKTLIDLPGVGQGIQDHPCMWISNRVAQRTWNDELNLLGMAKSGLQWLLSRTGSAASGMCHVTLYGSTDGSDGRPDFQMSFMPAGYIVLDQGVEFIKSSSVTTAVSLCRPVGRGRIELRSSDIREDPVIHYRLLDSADDVRRLTEACRIAREIVRQKPMADYVLDEAGPGPAVQTDKQWEETIRRTAVNMCHPVGSCRMGQDTGAVVDSRLRVKGVAGLRIADASIMPNLSSGNTNAPSIMIGERAAEFLRT</sequence>
<evidence type="ECO:0000256" key="3">
    <source>
        <dbReference type="ARBA" id="ARBA00022630"/>
    </source>
</evidence>
<evidence type="ECO:0000256" key="1">
    <source>
        <dbReference type="ARBA" id="ARBA00001974"/>
    </source>
</evidence>
<evidence type="ECO:0000259" key="9">
    <source>
        <dbReference type="PROSITE" id="PS00624"/>
    </source>
</evidence>
<dbReference type="RefSeq" id="WP_116221513.1">
    <property type="nucleotide sequence ID" value="NZ_CP038196.1"/>
</dbReference>
<dbReference type="Gene3D" id="3.50.50.60">
    <property type="entry name" value="FAD/NAD(P)-binding domain"/>
    <property type="match status" value="1"/>
</dbReference>
<dbReference type="PIRSF" id="PIRSF000137">
    <property type="entry name" value="Alcohol_oxidase"/>
    <property type="match status" value="1"/>
</dbReference>
<dbReference type="PANTHER" id="PTHR11552">
    <property type="entry name" value="GLUCOSE-METHANOL-CHOLINE GMC OXIDOREDUCTASE"/>
    <property type="match status" value="1"/>
</dbReference>
<evidence type="ECO:0000313" key="10">
    <source>
        <dbReference type="EMBL" id="REF73433.1"/>
    </source>
</evidence>
<dbReference type="Proteomes" id="UP000256941">
    <property type="component" value="Unassembled WGS sequence"/>
</dbReference>
<dbReference type="Pfam" id="PF00732">
    <property type="entry name" value="GMC_oxred_N"/>
    <property type="match status" value="1"/>
</dbReference>
<dbReference type="GO" id="GO:0016614">
    <property type="term" value="F:oxidoreductase activity, acting on CH-OH group of donors"/>
    <property type="evidence" value="ECO:0007669"/>
    <property type="project" value="InterPro"/>
</dbReference>
<dbReference type="EMBL" id="QTUJ01000001">
    <property type="protein sequence ID" value="REF73433.1"/>
    <property type="molecule type" value="Genomic_DNA"/>
</dbReference>
<dbReference type="AlphaFoldDB" id="A0A3D9XWC1"/>
<evidence type="ECO:0000256" key="2">
    <source>
        <dbReference type="ARBA" id="ARBA00010790"/>
    </source>
</evidence>
<comment type="caution">
    <text evidence="10">The sequence shown here is derived from an EMBL/GenBank/DDBJ whole genome shotgun (WGS) entry which is preliminary data.</text>
</comment>
<dbReference type="Pfam" id="PF05199">
    <property type="entry name" value="GMC_oxred_C"/>
    <property type="match status" value="1"/>
</dbReference>